<feature type="transmembrane region" description="Helical" evidence="11">
    <location>
        <begin position="859"/>
        <end position="878"/>
    </location>
</feature>
<dbReference type="PATRIC" id="fig|1423801.4.peg.1187"/>
<evidence type="ECO:0000256" key="2">
    <source>
        <dbReference type="ARBA" id="ARBA00005675"/>
    </source>
</evidence>
<dbReference type="InterPro" id="IPR004014">
    <property type="entry name" value="ATPase_P-typ_cation-transptr_N"/>
</dbReference>
<dbReference type="GO" id="GO:0012505">
    <property type="term" value="C:endomembrane system"/>
    <property type="evidence" value="ECO:0007669"/>
    <property type="project" value="UniProtKB-SubCell"/>
</dbReference>
<dbReference type="InterPro" id="IPR006068">
    <property type="entry name" value="ATPase_P-typ_cation-transptr_C"/>
</dbReference>
<evidence type="ECO:0000256" key="9">
    <source>
        <dbReference type="ARBA" id="ARBA00022989"/>
    </source>
</evidence>
<evidence type="ECO:0000259" key="12">
    <source>
        <dbReference type="SMART" id="SM00831"/>
    </source>
</evidence>
<dbReference type="GO" id="GO:1902600">
    <property type="term" value="P:proton transmembrane transport"/>
    <property type="evidence" value="ECO:0007669"/>
    <property type="project" value="TreeGrafter"/>
</dbReference>
<dbReference type="AlphaFoldDB" id="A0A0R1V413"/>
<dbReference type="InterPro" id="IPR018303">
    <property type="entry name" value="ATPase_P-typ_P_site"/>
</dbReference>
<dbReference type="GO" id="GO:0005524">
    <property type="term" value="F:ATP binding"/>
    <property type="evidence" value="ECO:0007669"/>
    <property type="project" value="UniProtKB-KW"/>
</dbReference>
<evidence type="ECO:0000256" key="6">
    <source>
        <dbReference type="ARBA" id="ARBA00022840"/>
    </source>
</evidence>
<dbReference type="Gene3D" id="3.40.50.1000">
    <property type="entry name" value="HAD superfamily/HAD-like"/>
    <property type="match status" value="1"/>
</dbReference>
<dbReference type="STRING" id="1423801.FD50_GL001164"/>
<feature type="transmembrane region" description="Helical" evidence="11">
    <location>
        <begin position="94"/>
        <end position="112"/>
    </location>
</feature>
<dbReference type="GO" id="GO:0005886">
    <property type="term" value="C:plasma membrane"/>
    <property type="evidence" value="ECO:0007669"/>
    <property type="project" value="TreeGrafter"/>
</dbReference>
<dbReference type="SUPFAM" id="SSF81660">
    <property type="entry name" value="Metal cation-transporting ATPase, ATP-binding domain N"/>
    <property type="match status" value="1"/>
</dbReference>
<evidence type="ECO:0000256" key="1">
    <source>
        <dbReference type="ARBA" id="ARBA00004127"/>
    </source>
</evidence>
<dbReference type="InterPro" id="IPR008250">
    <property type="entry name" value="ATPase_P-typ_transduc_dom_A_sf"/>
</dbReference>
<keyword evidence="6" id="KW-0067">ATP-binding</keyword>
<keyword evidence="7" id="KW-0460">Magnesium</keyword>
<dbReference type="FunFam" id="2.70.150.10:FF:000160">
    <property type="entry name" value="Sarcoplasmic/endoplasmic reticulum calcium ATPase 1"/>
    <property type="match status" value="1"/>
</dbReference>
<dbReference type="SUPFAM" id="SSF81653">
    <property type="entry name" value="Calcium ATPase, transduction domain A"/>
    <property type="match status" value="1"/>
</dbReference>
<protein>
    <submittedName>
        <fullName evidence="13">Cation transport ATPase</fullName>
    </submittedName>
</protein>
<dbReference type="Gene3D" id="3.40.1110.10">
    <property type="entry name" value="Calcium-transporting ATPase, cytoplasmic domain N"/>
    <property type="match status" value="1"/>
</dbReference>
<keyword evidence="10 11" id="KW-0472">Membrane</keyword>
<evidence type="ECO:0000256" key="3">
    <source>
        <dbReference type="ARBA" id="ARBA00022553"/>
    </source>
</evidence>
<name>A0A0R1V413_9LACO</name>
<sequence length="931" mass="102228">MFQPAGDIQARIERMITRMQEEKKPGPHEHMGENDGQRQSLFWEKTDQELARAFETDLERGLSAKEAQQRLTRYGKNELLIQKRSNWILFFKQFNNSIIYILALTACVTLILKHYPDAIVISAVIIVNAFIGFFQEISADNALDKIKELLVSRSYVVRSGRRELLAAQQIVPGDLVSLEAGDAVPADLRLVSADNLKIQEANLTGESEPLTKIEEPLSGKNVPLAERANMAFASTAVTSGTGMGVVVATGMDTQIGQIQRDVATVKTRPTPLMHNLNRLGLTLSLAIVALAVLLFALGFYLEIYSLPTLLISIITLIVGSMPEGMPASVSVVLAMGTRKLTQKNAIVKTLPAVETLGAVDIVNTDKTGTLTKNEMTVTDIFTPEGEYQVTGVGYDAAGEITNAAGEKVQWQQLPAIKWLVEIAGQTSDASFHQENNKWILTGEPTDGALTGLYHKLTGQEPEVNEVDSLPFDSAFRYSARLLAQNGEKLLFVKGAPQTLLQLMEKAGASPDKDYWKTKIEKLSKQGKRVVALGYQKVAVDSTAVIPENIGKNFELVGLVGIIDPPRSEVKDAIKQLRYAGIKVKMITGDDPNTALAIAEKLEMGENLKAITGPELEKLTAAELAEQIDRYTVFARTTPSDKLKIVKAQQQRGHVVSMTGDGVNDAPALKQAEIGVAMGIKGTDVAKGSADMVLADDNFTTILAAVKEGRHVFDNIKKTIRFLLPTSFAEGLIVVFSILLDQTMPLYPTQLLWINMVSALTIQFAFIFEPAETGIMARGPRSINSGILTKADVFEIAYVSVLISSMGMIAYEILTNQGMSTVMGSTMTLNIIIFGKIFYLFNLRNNHPVFSKYFFQNKMAFYIIALLLVLQAGIIYLPFMQAVFHTGPIDFLYGWLLPAGIGFTILLVTELIKFSKSRLYDSFLARKELKGK</sequence>
<dbReference type="InterPro" id="IPR059000">
    <property type="entry name" value="ATPase_P-type_domA"/>
</dbReference>
<keyword evidence="3" id="KW-0597">Phosphoprotein</keyword>
<keyword evidence="4 11" id="KW-0812">Transmembrane</keyword>
<comment type="caution">
    <text evidence="13">The sequence shown here is derived from an EMBL/GenBank/DDBJ whole genome shotgun (WGS) entry which is preliminary data.</text>
</comment>
<dbReference type="GO" id="GO:0006883">
    <property type="term" value="P:intracellular sodium ion homeostasis"/>
    <property type="evidence" value="ECO:0007669"/>
    <property type="project" value="TreeGrafter"/>
</dbReference>
<dbReference type="InterPro" id="IPR023214">
    <property type="entry name" value="HAD_sf"/>
</dbReference>
<reference evidence="13 14" key="1">
    <citation type="journal article" date="2015" name="Genome Announc.">
        <title>Expanding the biotechnology potential of lactobacilli through comparative genomics of 213 strains and associated genera.</title>
        <authorList>
            <person name="Sun Z."/>
            <person name="Harris H.M."/>
            <person name="McCann A."/>
            <person name="Guo C."/>
            <person name="Argimon S."/>
            <person name="Zhang W."/>
            <person name="Yang X."/>
            <person name="Jeffery I.B."/>
            <person name="Cooney J.C."/>
            <person name="Kagawa T.F."/>
            <person name="Liu W."/>
            <person name="Song Y."/>
            <person name="Salvetti E."/>
            <person name="Wrobel A."/>
            <person name="Rasinkangas P."/>
            <person name="Parkhill J."/>
            <person name="Rea M.C."/>
            <person name="O'Sullivan O."/>
            <person name="Ritari J."/>
            <person name="Douillard F.P."/>
            <person name="Paul Ross R."/>
            <person name="Yang R."/>
            <person name="Briner A.E."/>
            <person name="Felis G.E."/>
            <person name="de Vos W.M."/>
            <person name="Barrangou R."/>
            <person name="Klaenhammer T.R."/>
            <person name="Caufield P.W."/>
            <person name="Cui Y."/>
            <person name="Zhang H."/>
            <person name="O'Toole P.W."/>
        </authorList>
    </citation>
    <scope>NUCLEOTIDE SEQUENCE [LARGE SCALE GENOMIC DNA]</scope>
    <source>
        <strain evidence="13 14">DSM 16230</strain>
    </source>
</reference>
<dbReference type="FunFam" id="3.40.50.1000:FF:000083">
    <property type="entry name" value="Sodium/potassium-transporting ATPase subunit alpha"/>
    <property type="match status" value="1"/>
</dbReference>
<evidence type="ECO:0000256" key="4">
    <source>
        <dbReference type="ARBA" id="ARBA00022692"/>
    </source>
</evidence>
<feature type="transmembrane region" description="Helical" evidence="11">
    <location>
        <begin position="719"/>
        <end position="739"/>
    </location>
</feature>
<dbReference type="Gene3D" id="1.20.1110.10">
    <property type="entry name" value="Calcium-transporting ATPase, transmembrane domain"/>
    <property type="match status" value="1"/>
</dbReference>
<dbReference type="PRINTS" id="PR00119">
    <property type="entry name" value="CATATPASE"/>
</dbReference>
<accession>A0A0R1V413</accession>
<dbReference type="GO" id="GO:1990573">
    <property type="term" value="P:potassium ion import across plasma membrane"/>
    <property type="evidence" value="ECO:0007669"/>
    <property type="project" value="TreeGrafter"/>
</dbReference>
<dbReference type="NCBIfam" id="TIGR01494">
    <property type="entry name" value="ATPase_P-type"/>
    <property type="match status" value="2"/>
</dbReference>
<dbReference type="GO" id="GO:0030007">
    <property type="term" value="P:intracellular potassium ion homeostasis"/>
    <property type="evidence" value="ECO:0007669"/>
    <property type="project" value="TreeGrafter"/>
</dbReference>
<dbReference type="GO" id="GO:0016887">
    <property type="term" value="F:ATP hydrolysis activity"/>
    <property type="evidence" value="ECO:0007669"/>
    <property type="project" value="InterPro"/>
</dbReference>
<comment type="similarity">
    <text evidence="2">Belongs to the cation transport ATPase (P-type) (TC 3.A.3) family. Type IIA subfamily.</text>
</comment>
<keyword evidence="5" id="KW-0547">Nucleotide-binding</keyword>
<dbReference type="SFLD" id="SFLDS00003">
    <property type="entry name" value="Haloacid_Dehalogenase"/>
    <property type="match status" value="1"/>
</dbReference>
<keyword evidence="14" id="KW-1185">Reference proteome</keyword>
<dbReference type="PROSITE" id="PS00154">
    <property type="entry name" value="ATPASE_E1_E2"/>
    <property type="match status" value="1"/>
</dbReference>
<feature type="transmembrane region" description="Helical" evidence="11">
    <location>
        <begin position="819"/>
        <end position="838"/>
    </location>
</feature>
<dbReference type="GO" id="GO:0005391">
    <property type="term" value="F:P-type sodium:potassium-exchanging transporter activity"/>
    <property type="evidence" value="ECO:0007669"/>
    <property type="project" value="TreeGrafter"/>
</dbReference>
<evidence type="ECO:0000256" key="5">
    <source>
        <dbReference type="ARBA" id="ARBA00022741"/>
    </source>
</evidence>
<dbReference type="PANTHER" id="PTHR43294">
    <property type="entry name" value="SODIUM/POTASSIUM-TRANSPORTING ATPASE SUBUNIT ALPHA"/>
    <property type="match status" value="1"/>
</dbReference>
<dbReference type="Pfam" id="PF13246">
    <property type="entry name" value="Cation_ATPase"/>
    <property type="match status" value="1"/>
</dbReference>
<dbReference type="SFLD" id="SFLDF00027">
    <property type="entry name" value="p-type_atpase"/>
    <property type="match status" value="1"/>
</dbReference>
<dbReference type="Proteomes" id="UP000051166">
    <property type="component" value="Unassembled WGS sequence"/>
</dbReference>
<gene>
    <name evidence="13" type="ORF">FD50_GL001164</name>
</gene>
<dbReference type="EMBL" id="AZFQ01000049">
    <property type="protein sequence ID" value="KRL97794.1"/>
    <property type="molecule type" value="Genomic_DNA"/>
</dbReference>
<dbReference type="SMART" id="SM00831">
    <property type="entry name" value="Cation_ATPase_N"/>
    <property type="match status" value="1"/>
</dbReference>
<dbReference type="InterPro" id="IPR023298">
    <property type="entry name" value="ATPase_P-typ_TM_dom_sf"/>
</dbReference>
<evidence type="ECO:0000256" key="7">
    <source>
        <dbReference type="ARBA" id="ARBA00022842"/>
    </source>
</evidence>
<feature type="domain" description="Cation-transporting P-type ATPase N-terminal" evidence="12">
    <location>
        <begin position="41"/>
        <end position="114"/>
    </location>
</feature>
<dbReference type="PRINTS" id="PR00120">
    <property type="entry name" value="HATPASE"/>
</dbReference>
<feature type="transmembrane region" description="Helical" evidence="11">
    <location>
        <begin position="309"/>
        <end position="334"/>
    </location>
</feature>
<feature type="transmembrane region" description="Helical" evidence="11">
    <location>
        <begin position="890"/>
        <end position="911"/>
    </location>
</feature>
<dbReference type="SUPFAM" id="SSF56784">
    <property type="entry name" value="HAD-like"/>
    <property type="match status" value="1"/>
</dbReference>
<feature type="transmembrane region" description="Helical" evidence="11">
    <location>
        <begin position="279"/>
        <end position="303"/>
    </location>
</feature>
<evidence type="ECO:0000313" key="14">
    <source>
        <dbReference type="Proteomes" id="UP000051166"/>
    </source>
</evidence>
<dbReference type="InterPro" id="IPR044492">
    <property type="entry name" value="P_typ_ATPase_HD_dom"/>
</dbReference>
<proteinExistence type="inferred from homology"/>
<organism evidence="13 14">
    <name type="scientific">Liquorilactobacillus satsumensis DSM 16230 = JCM 12392</name>
    <dbReference type="NCBI Taxonomy" id="1423801"/>
    <lineage>
        <taxon>Bacteria</taxon>
        <taxon>Bacillati</taxon>
        <taxon>Bacillota</taxon>
        <taxon>Bacilli</taxon>
        <taxon>Lactobacillales</taxon>
        <taxon>Lactobacillaceae</taxon>
        <taxon>Liquorilactobacillus</taxon>
    </lineage>
</organism>
<dbReference type="SUPFAM" id="SSF81665">
    <property type="entry name" value="Calcium ATPase, transmembrane domain M"/>
    <property type="match status" value="1"/>
</dbReference>
<dbReference type="InterPro" id="IPR001757">
    <property type="entry name" value="P_typ_ATPase"/>
</dbReference>
<evidence type="ECO:0000313" key="13">
    <source>
        <dbReference type="EMBL" id="KRL97794.1"/>
    </source>
</evidence>
<keyword evidence="9 11" id="KW-1133">Transmembrane helix</keyword>
<evidence type="ECO:0000256" key="10">
    <source>
        <dbReference type="ARBA" id="ARBA00023136"/>
    </source>
</evidence>
<dbReference type="InterPro" id="IPR023299">
    <property type="entry name" value="ATPase_P-typ_cyto_dom_N"/>
</dbReference>
<feature type="transmembrane region" description="Helical" evidence="11">
    <location>
        <begin position="791"/>
        <end position="813"/>
    </location>
</feature>
<dbReference type="Pfam" id="PF00690">
    <property type="entry name" value="Cation_ATPase_N"/>
    <property type="match status" value="1"/>
</dbReference>
<evidence type="ECO:0000256" key="11">
    <source>
        <dbReference type="SAM" id="Phobius"/>
    </source>
</evidence>
<dbReference type="Gene3D" id="2.70.150.10">
    <property type="entry name" value="Calcium-transporting ATPase, cytoplasmic transduction domain A"/>
    <property type="match status" value="1"/>
</dbReference>
<dbReference type="Pfam" id="PF00122">
    <property type="entry name" value="E1-E2_ATPase"/>
    <property type="match status" value="1"/>
</dbReference>
<evidence type="ECO:0000256" key="8">
    <source>
        <dbReference type="ARBA" id="ARBA00022967"/>
    </source>
</evidence>
<dbReference type="PANTHER" id="PTHR43294:SF20">
    <property type="entry name" value="P-TYPE ATPASE"/>
    <property type="match status" value="1"/>
</dbReference>
<comment type="subcellular location">
    <subcellularLocation>
        <location evidence="1">Endomembrane system</location>
        <topology evidence="1">Multi-pass membrane protein</topology>
    </subcellularLocation>
</comment>
<dbReference type="GO" id="GO:0036376">
    <property type="term" value="P:sodium ion export across plasma membrane"/>
    <property type="evidence" value="ECO:0007669"/>
    <property type="project" value="TreeGrafter"/>
</dbReference>
<keyword evidence="8" id="KW-1278">Translocase</keyword>
<dbReference type="InterPro" id="IPR036412">
    <property type="entry name" value="HAD-like_sf"/>
</dbReference>
<dbReference type="InterPro" id="IPR050510">
    <property type="entry name" value="Cation_transp_ATPase_P-type"/>
</dbReference>
<feature type="transmembrane region" description="Helical" evidence="11">
    <location>
        <begin position="118"/>
        <end position="137"/>
    </location>
</feature>
<dbReference type="SFLD" id="SFLDG00002">
    <property type="entry name" value="C1.7:_P-type_atpase_like"/>
    <property type="match status" value="1"/>
</dbReference>
<dbReference type="Pfam" id="PF00689">
    <property type="entry name" value="Cation_ATPase_C"/>
    <property type="match status" value="1"/>
</dbReference>
<feature type="transmembrane region" description="Helical" evidence="11">
    <location>
        <begin position="751"/>
        <end position="770"/>
    </location>
</feature>